<evidence type="ECO:0000313" key="2">
    <source>
        <dbReference type="EMBL" id="OLP80701.1"/>
    </source>
</evidence>
<dbReference type="Proteomes" id="UP000186817">
    <property type="component" value="Unassembled WGS sequence"/>
</dbReference>
<dbReference type="OMA" id="MIVPARH"/>
<feature type="compositionally biased region" description="Pro residues" evidence="1">
    <location>
        <begin position="73"/>
        <end position="84"/>
    </location>
</feature>
<name>A0A1Q9CCR0_SYMMI</name>
<evidence type="ECO:0000256" key="1">
    <source>
        <dbReference type="SAM" id="MobiDB-lite"/>
    </source>
</evidence>
<evidence type="ECO:0000313" key="3">
    <source>
        <dbReference type="Proteomes" id="UP000186817"/>
    </source>
</evidence>
<feature type="compositionally biased region" description="Basic and acidic residues" evidence="1">
    <location>
        <begin position="277"/>
        <end position="292"/>
    </location>
</feature>
<feature type="region of interest" description="Disordered" evidence="1">
    <location>
        <begin position="225"/>
        <end position="507"/>
    </location>
</feature>
<dbReference type="EMBL" id="LSRX01001356">
    <property type="protein sequence ID" value="OLP80701.1"/>
    <property type="molecule type" value="Genomic_DNA"/>
</dbReference>
<reference evidence="2 3" key="1">
    <citation type="submission" date="2016-02" db="EMBL/GenBank/DDBJ databases">
        <title>Genome analysis of coral dinoflagellate symbionts highlights evolutionary adaptations to a symbiotic lifestyle.</title>
        <authorList>
            <person name="Aranda M."/>
            <person name="Li Y."/>
            <person name="Liew Y.J."/>
            <person name="Baumgarten S."/>
            <person name="Simakov O."/>
            <person name="Wilson M."/>
            <person name="Piel J."/>
            <person name="Ashoor H."/>
            <person name="Bougouffa S."/>
            <person name="Bajic V.B."/>
            <person name="Ryu T."/>
            <person name="Ravasi T."/>
            <person name="Bayer T."/>
            <person name="Micklem G."/>
            <person name="Kim H."/>
            <person name="Bhak J."/>
            <person name="Lajeunesse T.C."/>
            <person name="Voolstra C.R."/>
        </authorList>
    </citation>
    <scope>NUCLEOTIDE SEQUENCE [LARGE SCALE GENOMIC DNA]</scope>
    <source>
        <strain evidence="2 3">CCMP2467</strain>
    </source>
</reference>
<dbReference type="AlphaFoldDB" id="A0A1Q9CCR0"/>
<feature type="region of interest" description="Disordered" evidence="1">
    <location>
        <begin position="1"/>
        <end position="121"/>
    </location>
</feature>
<feature type="compositionally biased region" description="Low complexity" evidence="1">
    <location>
        <begin position="338"/>
        <end position="353"/>
    </location>
</feature>
<dbReference type="OrthoDB" id="440245at2759"/>
<feature type="compositionally biased region" description="Polar residues" evidence="1">
    <location>
        <begin position="389"/>
        <end position="402"/>
    </location>
</feature>
<organism evidence="2 3">
    <name type="scientific">Symbiodinium microadriaticum</name>
    <name type="common">Dinoflagellate</name>
    <name type="synonym">Zooxanthella microadriatica</name>
    <dbReference type="NCBI Taxonomy" id="2951"/>
    <lineage>
        <taxon>Eukaryota</taxon>
        <taxon>Sar</taxon>
        <taxon>Alveolata</taxon>
        <taxon>Dinophyceae</taxon>
        <taxon>Suessiales</taxon>
        <taxon>Symbiodiniaceae</taxon>
        <taxon>Symbiodinium</taxon>
    </lineage>
</organism>
<feature type="compositionally biased region" description="Pro residues" evidence="1">
    <location>
        <begin position="1"/>
        <end position="23"/>
    </location>
</feature>
<comment type="caution">
    <text evidence="2">The sequence shown here is derived from an EMBL/GenBank/DDBJ whole genome shotgun (WGS) entry which is preliminary data.</text>
</comment>
<keyword evidence="3" id="KW-1185">Reference proteome</keyword>
<feature type="compositionally biased region" description="Low complexity" evidence="1">
    <location>
        <begin position="46"/>
        <end position="72"/>
    </location>
</feature>
<gene>
    <name evidence="2" type="ORF">AK812_SmicGene38851</name>
</gene>
<proteinExistence type="predicted"/>
<accession>A0A1Q9CCR0</accession>
<feature type="compositionally biased region" description="Low complexity" evidence="1">
    <location>
        <begin position="376"/>
        <end position="387"/>
    </location>
</feature>
<sequence length="507" mass="52861">MEWTPNPPPPAVQKRTPPPPPQAPMIVPARHIPKVVPPPRRKQVPAKEPAVPAAPGAVPAAAANEPAPFRAVPVPPREPPPPAPAEAAPVQPKEPPAAEVQVQPGLVPPRIEKEPPPHSRVTVPAKRVVGVLVTPPKFAKKATAEAVNAPGAWVEAPAFTVEDLRTERPPDEFMAVAAALGREYALGGAQHLQAPTVAAPEAAADAGRGRQTAYSMSGRMALPYGREDPFAPMSLPQEDATGGVGPNAARPPLHRKRLVLDEVEAEVEVETNTASREQARFPWDDVRRRQETRQAPQEEPGTSSQATAQPTNKAQEPNTSTGASREGTAIPGAQELDAAGGTESGEAAGQESDTGGGTDSGGAEAAGQKPNTNASGTDTGQTTGRQGQESDTSTAGSGTLATVLNKDRKAADTGASTPQEPADTEEDACEAQSGAGSTSGGYGKELREEAATDHPATSSAPAVAKHSNEMQHAPKHSNETRHAPPAVINVEDQEERRSPEFWLNRMD</sequence>
<protein>
    <submittedName>
        <fullName evidence="2">Uncharacterized protein</fullName>
    </submittedName>
</protein>
<feature type="compositionally biased region" description="Polar residues" evidence="1">
    <location>
        <begin position="300"/>
        <end position="323"/>
    </location>
</feature>